<proteinExistence type="predicted"/>
<evidence type="ECO:0000313" key="3">
    <source>
        <dbReference type="EMBL" id="PIO34211.1"/>
    </source>
</evidence>
<keyword evidence="1" id="KW-1133">Transmembrane helix</keyword>
<keyword evidence="1" id="KW-0812">Transmembrane</keyword>
<evidence type="ECO:0000313" key="4">
    <source>
        <dbReference type="Proteomes" id="UP000228934"/>
    </source>
</evidence>
<dbReference type="AlphaFoldDB" id="A0A2G9S425"/>
<evidence type="ECO:0000256" key="1">
    <source>
        <dbReference type="SAM" id="Phobius"/>
    </source>
</evidence>
<dbReference type="EMBL" id="KV928324">
    <property type="protein sequence ID" value="PIO34211.1"/>
    <property type="molecule type" value="Genomic_DNA"/>
</dbReference>
<feature type="transmembrane region" description="Helical" evidence="1">
    <location>
        <begin position="153"/>
        <end position="173"/>
    </location>
</feature>
<dbReference type="OrthoDB" id="8704831at2759"/>
<feature type="domain" description="Interferon/interleukin receptor" evidence="2">
    <location>
        <begin position="71"/>
        <end position="145"/>
    </location>
</feature>
<evidence type="ECO:0000259" key="2">
    <source>
        <dbReference type="Pfam" id="PF09294"/>
    </source>
</evidence>
<dbReference type="CDD" id="cd00063">
    <property type="entry name" value="FN3"/>
    <property type="match status" value="1"/>
</dbReference>
<protein>
    <recommendedName>
        <fullName evidence="2">Interferon/interleukin receptor domain-containing protein</fullName>
    </recommendedName>
</protein>
<dbReference type="Proteomes" id="UP000228934">
    <property type="component" value="Unassembled WGS sequence"/>
</dbReference>
<organism evidence="3 4">
    <name type="scientific">Aquarana catesbeiana</name>
    <name type="common">American bullfrog</name>
    <name type="synonym">Rana catesbeiana</name>
    <dbReference type="NCBI Taxonomy" id="8400"/>
    <lineage>
        <taxon>Eukaryota</taxon>
        <taxon>Metazoa</taxon>
        <taxon>Chordata</taxon>
        <taxon>Craniata</taxon>
        <taxon>Vertebrata</taxon>
        <taxon>Euteleostomi</taxon>
        <taxon>Amphibia</taxon>
        <taxon>Batrachia</taxon>
        <taxon>Anura</taxon>
        <taxon>Neobatrachia</taxon>
        <taxon>Ranoidea</taxon>
        <taxon>Ranidae</taxon>
        <taxon>Aquarana</taxon>
    </lineage>
</organism>
<feature type="non-terminal residue" evidence="3">
    <location>
        <position position="1"/>
    </location>
</feature>
<keyword evidence="1" id="KW-0472">Membrane</keyword>
<dbReference type="InterPro" id="IPR036116">
    <property type="entry name" value="FN3_sf"/>
</dbReference>
<sequence length="228" mass="25786">FSRTRFASTSGERFYTFHQPDSYLALETIAKVLGKCNILRPVTREVQRTSVWAEMEKLFNRMTSILIPPNITLQAHGRNTLTLNIEDLGESFQYFVYFWEKEKENPVVNMKLSRKVTSTSFDQLVGGREYCVSVVALAIPISKNSSRTLEHKGLIIGLLSAFMFVLVPLALAVRRVIRVLRDSCCPQVDIPDVLNGPYTGRGMASNFYVGQEKCESLNTVELHDLITS</sequence>
<keyword evidence="4" id="KW-1185">Reference proteome</keyword>
<reference evidence="4" key="1">
    <citation type="journal article" date="2017" name="Nat. Commun.">
        <title>The North American bullfrog draft genome provides insight into hormonal regulation of long noncoding RNA.</title>
        <authorList>
            <person name="Hammond S.A."/>
            <person name="Warren R.L."/>
            <person name="Vandervalk B.P."/>
            <person name="Kucuk E."/>
            <person name="Khan H."/>
            <person name="Gibb E.A."/>
            <person name="Pandoh P."/>
            <person name="Kirk H."/>
            <person name="Zhao Y."/>
            <person name="Jones M."/>
            <person name="Mungall A.J."/>
            <person name="Coope R."/>
            <person name="Pleasance S."/>
            <person name="Moore R.A."/>
            <person name="Holt R.A."/>
            <person name="Round J.M."/>
            <person name="Ohora S."/>
            <person name="Walle B.V."/>
            <person name="Veldhoen N."/>
            <person name="Helbing C.C."/>
            <person name="Birol I."/>
        </authorList>
    </citation>
    <scope>NUCLEOTIDE SEQUENCE [LARGE SCALE GENOMIC DNA]</scope>
</reference>
<dbReference type="Pfam" id="PF09294">
    <property type="entry name" value="Interfer-bind"/>
    <property type="match status" value="1"/>
</dbReference>
<dbReference type="Gene3D" id="2.60.40.10">
    <property type="entry name" value="Immunoglobulins"/>
    <property type="match status" value="1"/>
</dbReference>
<dbReference type="InterPro" id="IPR003961">
    <property type="entry name" value="FN3_dom"/>
</dbReference>
<accession>A0A2G9S425</accession>
<gene>
    <name evidence="3" type="ORF">AB205_0178570</name>
</gene>
<dbReference type="InterPro" id="IPR015373">
    <property type="entry name" value="Interferon/interleukin_rcp_dom"/>
</dbReference>
<name>A0A2G9S425_AQUCT</name>
<dbReference type="InterPro" id="IPR013783">
    <property type="entry name" value="Ig-like_fold"/>
</dbReference>
<dbReference type="SUPFAM" id="SSF49265">
    <property type="entry name" value="Fibronectin type III"/>
    <property type="match status" value="1"/>
</dbReference>